<dbReference type="InterPro" id="IPR050983">
    <property type="entry name" value="GST_Omega/HSP26"/>
</dbReference>
<dbReference type="GO" id="GO:0004364">
    <property type="term" value="F:glutathione transferase activity"/>
    <property type="evidence" value="ECO:0007669"/>
    <property type="project" value="InterPro"/>
</dbReference>
<dbReference type="EMBL" id="OM323335">
    <property type="protein sequence ID" value="WAQ67853.1"/>
    <property type="molecule type" value="mRNA"/>
</dbReference>
<feature type="domain" description="GST C-terminal" evidence="4">
    <location>
        <begin position="135"/>
        <end position="257"/>
    </location>
</feature>
<gene>
    <name evidence="5" type="primary">GST-O1</name>
</gene>
<dbReference type="Gene3D" id="1.20.1050.10">
    <property type="match status" value="1"/>
</dbReference>
<dbReference type="SFLD" id="SFLDS00019">
    <property type="entry name" value="Glutathione_Transferase_(cytos"/>
    <property type="match status" value="1"/>
</dbReference>
<comment type="similarity">
    <text evidence="1">Belongs to the GST superfamily. Omega family.</text>
</comment>
<sequence>MPIFTSSLHRSRAVGQVLRYVLPRNMSSTKSKINFNTKHLKKGDPLPSYNGKLRLYNMRFCPFAQRAVLALNAKNIDYEVVNIDLMDKPEWLASRSPLTKVPALEISDGLSIYESLVVVDYLDDAYPQRRLLPKEPVTKAFDKILVEVCSPLIHSFYFKLVMKPESVTEDIEAGYFKALDMLQTQLQLRGTKFLDGTQPGYADYMIWPWFERLPAVNDKRKELDETKYKVLLEYIANMWNDPVVKEYAVSKEIFENFHGAYKLGNKPDYDVLLEE</sequence>
<dbReference type="InterPro" id="IPR036249">
    <property type="entry name" value="Thioredoxin-like_sf"/>
</dbReference>
<dbReference type="Gene3D" id="3.40.30.10">
    <property type="entry name" value="Glutaredoxin"/>
    <property type="match status" value="1"/>
</dbReference>
<organism evidence="5">
    <name type="scientific">Hyphantria cunea</name>
    <name type="common">Fall webworm moth</name>
    <name type="synonym">Phalaena cunea</name>
    <dbReference type="NCBI Taxonomy" id="39466"/>
    <lineage>
        <taxon>Eukaryota</taxon>
        <taxon>Metazoa</taxon>
        <taxon>Ecdysozoa</taxon>
        <taxon>Arthropoda</taxon>
        <taxon>Hexapoda</taxon>
        <taxon>Insecta</taxon>
        <taxon>Pterygota</taxon>
        <taxon>Neoptera</taxon>
        <taxon>Endopterygota</taxon>
        <taxon>Lepidoptera</taxon>
        <taxon>Glossata</taxon>
        <taxon>Ditrysia</taxon>
        <taxon>Noctuoidea</taxon>
        <taxon>Erebidae</taxon>
        <taxon>Arctiinae</taxon>
        <taxon>Hyphantria</taxon>
    </lineage>
</organism>
<dbReference type="InterPro" id="IPR040079">
    <property type="entry name" value="Glutathione_S-Trfase"/>
</dbReference>
<dbReference type="SFLD" id="SFLDG00358">
    <property type="entry name" value="Main_(cytGST)"/>
    <property type="match status" value="1"/>
</dbReference>
<proteinExistence type="evidence at transcript level"/>
<reference evidence="5" key="1">
    <citation type="submission" date="2022-01" db="EMBL/GenBank/DDBJ databases">
        <authorList>
            <person name="Meng X."/>
        </authorList>
    </citation>
    <scope>NUCLEOTIDE SEQUENCE</scope>
    <source>
        <tissue evidence="5">Midgut</tissue>
    </source>
</reference>
<dbReference type="Pfam" id="PF13410">
    <property type="entry name" value="GST_C_2"/>
    <property type="match status" value="1"/>
</dbReference>
<dbReference type="PROSITE" id="PS51354">
    <property type="entry name" value="GLUTAREDOXIN_2"/>
    <property type="match status" value="1"/>
</dbReference>
<dbReference type="FunFam" id="1.20.1050.10:FF:000009">
    <property type="entry name" value="Glutathione S-transferase omega-1"/>
    <property type="match status" value="1"/>
</dbReference>
<dbReference type="FunFam" id="3.40.30.10:FF:000123">
    <property type="entry name" value="Glutathione transferase o1"/>
    <property type="match status" value="1"/>
</dbReference>
<dbReference type="GO" id="GO:0005737">
    <property type="term" value="C:cytoplasm"/>
    <property type="evidence" value="ECO:0007669"/>
    <property type="project" value="InterPro"/>
</dbReference>
<dbReference type="Pfam" id="PF13417">
    <property type="entry name" value="GST_N_3"/>
    <property type="match status" value="1"/>
</dbReference>
<dbReference type="PROSITE" id="PS50404">
    <property type="entry name" value="GST_NTER"/>
    <property type="match status" value="1"/>
</dbReference>
<dbReference type="InterPro" id="IPR005442">
    <property type="entry name" value="GST_omega"/>
</dbReference>
<dbReference type="PANTHER" id="PTHR43968:SF6">
    <property type="entry name" value="GLUTATHIONE S-TRANSFERASE OMEGA"/>
    <property type="match status" value="1"/>
</dbReference>
<evidence type="ECO:0000313" key="5">
    <source>
        <dbReference type="EMBL" id="WAQ67853.1"/>
    </source>
</evidence>
<evidence type="ECO:0000259" key="4">
    <source>
        <dbReference type="PROSITE" id="PS50405"/>
    </source>
</evidence>
<dbReference type="SUPFAM" id="SSF47616">
    <property type="entry name" value="GST C-terminal domain-like"/>
    <property type="match status" value="1"/>
</dbReference>
<dbReference type="PRINTS" id="PR01625">
    <property type="entry name" value="GSTRNSFRASEO"/>
</dbReference>
<dbReference type="AlphaFoldDB" id="A0A9E9FWA5"/>
<accession>A0A9E9FWA5</accession>
<dbReference type="InterPro" id="IPR036282">
    <property type="entry name" value="Glutathione-S-Trfase_C_sf"/>
</dbReference>
<dbReference type="PANTHER" id="PTHR43968">
    <property type="match status" value="1"/>
</dbReference>
<evidence type="ECO:0000259" key="3">
    <source>
        <dbReference type="PROSITE" id="PS50404"/>
    </source>
</evidence>
<name>A0A9E9FWA5_HYPCU</name>
<keyword evidence="2" id="KW-0560">Oxidoreductase</keyword>
<dbReference type="GO" id="GO:0006749">
    <property type="term" value="P:glutathione metabolic process"/>
    <property type="evidence" value="ECO:0007669"/>
    <property type="project" value="TreeGrafter"/>
</dbReference>
<evidence type="ECO:0000256" key="1">
    <source>
        <dbReference type="ARBA" id="ARBA00011067"/>
    </source>
</evidence>
<protein>
    <submittedName>
        <fullName evidence="5">Glutathione S-transferase</fullName>
    </submittedName>
</protein>
<feature type="domain" description="GST N-terminal" evidence="3">
    <location>
        <begin position="51"/>
        <end position="130"/>
    </location>
</feature>
<dbReference type="SUPFAM" id="SSF52833">
    <property type="entry name" value="Thioredoxin-like"/>
    <property type="match status" value="1"/>
</dbReference>
<dbReference type="PROSITE" id="PS50405">
    <property type="entry name" value="GST_CTER"/>
    <property type="match status" value="1"/>
</dbReference>
<dbReference type="GO" id="GO:0045174">
    <property type="term" value="F:glutathione dehydrogenase (ascorbate) activity"/>
    <property type="evidence" value="ECO:0007669"/>
    <property type="project" value="TreeGrafter"/>
</dbReference>
<dbReference type="InterPro" id="IPR010987">
    <property type="entry name" value="Glutathione-S-Trfase_C-like"/>
</dbReference>
<dbReference type="InterPro" id="IPR004045">
    <property type="entry name" value="Glutathione_S-Trfase_N"/>
</dbReference>
<evidence type="ECO:0000256" key="2">
    <source>
        <dbReference type="ARBA" id="ARBA00023002"/>
    </source>
</evidence>